<dbReference type="InterPro" id="IPR000515">
    <property type="entry name" value="MetI-like"/>
</dbReference>
<dbReference type="Gene3D" id="1.10.3720.10">
    <property type="entry name" value="MetI-like"/>
    <property type="match status" value="1"/>
</dbReference>
<dbReference type="GO" id="GO:0005886">
    <property type="term" value="C:plasma membrane"/>
    <property type="evidence" value="ECO:0007669"/>
    <property type="project" value="UniProtKB-SubCell"/>
</dbReference>
<feature type="transmembrane region" description="Helical" evidence="7">
    <location>
        <begin position="155"/>
        <end position="174"/>
    </location>
</feature>
<evidence type="ECO:0000256" key="2">
    <source>
        <dbReference type="ARBA" id="ARBA00022448"/>
    </source>
</evidence>
<dbReference type="SUPFAM" id="SSF161098">
    <property type="entry name" value="MetI-like"/>
    <property type="match status" value="1"/>
</dbReference>
<feature type="transmembrane region" description="Helical" evidence="7">
    <location>
        <begin position="82"/>
        <end position="108"/>
    </location>
</feature>
<dbReference type="PANTHER" id="PTHR30151">
    <property type="entry name" value="ALKANE SULFONATE ABC TRANSPORTER-RELATED, MEMBRANE SUBUNIT"/>
    <property type="match status" value="1"/>
</dbReference>
<keyword evidence="2 7" id="KW-0813">Transport</keyword>
<dbReference type="InterPro" id="IPR035906">
    <property type="entry name" value="MetI-like_sf"/>
</dbReference>
<feature type="transmembrane region" description="Helical" evidence="7">
    <location>
        <begin position="115"/>
        <end position="135"/>
    </location>
</feature>
<evidence type="ECO:0000256" key="7">
    <source>
        <dbReference type="RuleBase" id="RU363032"/>
    </source>
</evidence>
<evidence type="ECO:0000256" key="5">
    <source>
        <dbReference type="ARBA" id="ARBA00022989"/>
    </source>
</evidence>
<accession>A0A7W8HCR8</accession>
<keyword evidence="3" id="KW-1003">Cell membrane</keyword>
<dbReference type="GO" id="GO:0055085">
    <property type="term" value="P:transmembrane transport"/>
    <property type="evidence" value="ECO:0007669"/>
    <property type="project" value="InterPro"/>
</dbReference>
<keyword evidence="4 7" id="KW-0812">Transmembrane</keyword>
<organism evidence="9 10">
    <name type="scientific">Catenibacillus scindens</name>
    <dbReference type="NCBI Taxonomy" id="673271"/>
    <lineage>
        <taxon>Bacteria</taxon>
        <taxon>Bacillati</taxon>
        <taxon>Bacillota</taxon>
        <taxon>Clostridia</taxon>
        <taxon>Lachnospirales</taxon>
        <taxon>Lachnospiraceae</taxon>
        <taxon>Catenibacillus</taxon>
    </lineage>
</organism>
<feature type="transmembrane region" description="Helical" evidence="7">
    <location>
        <begin position="252"/>
        <end position="273"/>
    </location>
</feature>
<dbReference type="RefSeq" id="WP_183776372.1">
    <property type="nucleotide sequence ID" value="NZ_CAWVEG010000150.1"/>
</dbReference>
<comment type="similarity">
    <text evidence="7">Belongs to the binding-protein-dependent transport system permease family.</text>
</comment>
<dbReference type="AlphaFoldDB" id="A0A7W8HCR8"/>
<reference evidence="9 10" key="1">
    <citation type="submission" date="2020-08" db="EMBL/GenBank/DDBJ databases">
        <title>Genomic Encyclopedia of Type Strains, Phase IV (KMG-IV): sequencing the most valuable type-strain genomes for metagenomic binning, comparative biology and taxonomic classification.</title>
        <authorList>
            <person name="Goeker M."/>
        </authorList>
    </citation>
    <scope>NUCLEOTIDE SEQUENCE [LARGE SCALE GENOMIC DNA]</scope>
    <source>
        <strain evidence="9 10">DSM 106146</strain>
    </source>
</reference>
<evidence type="ECO:0000256" key="6">
    <source>
        <dbReference type="ARBA" id="ARBA00023136"/>
    </source>
</evidence>
<comment type="caution">
    <text evidence="9">The sequence shown here is derived from an EMBL/GenBank/DDBJ whole genome shotgun (WGS) entry which is preliminary data.</text>
</comment>
<gene>
    <name evidence="9" type="ORF">HNP82_003257</name>
</gene>
<evidence type="ECO:0000256" key="4">
    <source>
        <dbReference type="ARBA" id="ARBA00022692"/>
    </source>
</evidence>
<evidence type="ECO:0000256" key="1">
    <source>
        <dbReference type="ARBA" id="ARBA00004651"/>
    </source>
</evidence>
<keyword evidence="10" id="KW-1185">Reference proteome</keyword>
<proteinExistence type="inferred from homology"/>
<feature type="domain" description="ABC transmembrane type-1" evidence="8">
    <location>
        <begin position="81"/>
        <end position="273"/>
    </location>
</feature>
<dbReference type="Pfam" id="PF00528">
    <property type="entry name" value="BPD_transp_1"/>
    <property type="match status" value="1"/>
</dbReference>
<evidence type="ECO:0000259" key="8">
    <source>
        <dbReference type="PROSITE" id="PS50928"/>
    </source>
</evidence>
<feature type="transmembrane region" description="Helical" evidence="7">
    <location>
        <begin position="26"/>
        <end position="44"/>
    </location>
</feature>
<comment type="subcellular location">
    <subcellularLocation>
        <location evidence="1 7">Cell membrane</location>
        <topology evidence="1 7">Multi-pass membrane protein</topology>
    </subcellularLocation>
</comment>
<sequence>MAQTTQKIKRPKTLYQRFKENSKAQSAATIVMPVLLGVVIVILWQSQALHHLLRTNTFTLPLLTRIGEIFGENLDKIWDNSVATMTVAFVGLLIGSLLGYGVAIFAALCPRVGKGGLTVIGAFASIPVVALAPVMNNWTKDVSDVASVRSMVAKILVVMLIAAANMCLNAYRGLTELKPYAMDLMDTYAAKKRTVFVKLQLPNSVPYIFTALKVSVPSSIITAIVSEYFAEYIIGVGRQIRENIVLAQYPTAWAYIAAACLLGVAAYVVLMIAQSILLRRYH</sequence>
<dbReference type="PROSITE" id="PS50928">
    <property type="entry name" value="ABC_TM1"/>
    <property type="match status" value="1"/>
</dbReference>
<evidence type="ECO:0000313" key="10">
    <source>
        <dbReference type="Proteomes" id="UP000543642"/>
    </source>
</evidence>
<keyword evidence="6 7" id="KW-0472">Membrane</keyword>
<dbReference type="PANTHER" id="PTHR30151:SF20">
    <property type="entry name" value="ABC TRANSPORTER PERMEASE PROTEIN HI_0355-RELATED"/>
    <property type="match status" value="1"/>
</dbReference>
<evidence type="ECO:0000256" key="3">
    <source>
        <dbReference type="ARBA" id="ARBA00022475"/>
    </source>
</evidence>
<keyword evidence="5 7" id="KW-1133">Transmembrane helix</keyword>
<protein>
    <submittedName>
        <fullName evidence="9">NitT/TauT family transport system permease protein</fullName>
    </submittedName>
</protein>
<evidence type="ECO:0000313" key="9">
    <source>
        <dbReference type="EMBL" id="MBB5266101.1"/>
    </source>
</evidence>
<name>A0A7W8HCR8_9FIRM</name>
<dbReference type="Proteomes" id="UP000543642">
    <property type="component" value="Unassembled WGS sequence"/>
</dbReference>
<dbReference type="EMBL" id="JACHFW010000019">
    <property type="protein sequence ID" value="MBB5266101.1"/>
    <property type="molecule type" value="Genomic_DNA"/>
</dbReference>